<proteinExistence type="inferred from homology"/>
<dbReference type="RefSeq" id="WP_151701343.1">
    <property type="nucleotide sequence ID" value="NZ_CP031223.1"/>
</dbReference>
<evidence type="ECO:0000256" key="2">
    <source>
        <dbReference type="ARBA" id="ARBA00008034"/>
    </source>
</evidence>
<evidence type="ECO:0000256" key="9">
    <source>
        <dbReference type="SAM" id="Phobius"/>
    </source>
</evidence>
<name>A0A5J6SSG2_9BACI</name>
<comment type="similarity">
    <text evidence="2 8">Belongs to the ABC-3 integral membrane protein family.</text>
</comment>
<evidence type="ECO:0000256" key="4">
    <source>
        <dbReference type="ARBA" id="ARBA00022989"/>
    </source>
</evidence>
<reference evidence="10 11" key="1">
    <citation type="submission" date="2018-07" db="EMBL/GenBank/DDBJ databases">
        <title>Complete genome sequence of Psychrobacillus sp. PB01, isolated from iceberg, and comparative genome analysis of Psychrobacillus strains.</title>
        <authorList>
            <person name="Lee P.C."/>
        </authorList>
    </citation>
    <scope>NUCLEOTIDE SEQUENCE [LARGE SCALE GENOMIC DNA]</scope>
    <source>
        <strain evidence="10 11">PB01</strain>
    </source>
</reference>
<dbReference type="KEGG" id="psyo:PB01_17555"/>
<feature type="transmembrane region" description="Helical" evidence="9">
    <location>
        <begin position="196"/>
        <end position="213"/>
    </location>
</feature>
<feature type="transmembrane region" description="Helical" evidence="9">
    <location>
        <begin position="173"/>
        <end position="190"/>
    </location>
</feature>
<keyword evidence="8" id="KW-0813">Transport</keyword>
<gene>
    <name evidence="10" type="ORF">PB01_17555</name>
</gene>
<protein>
    <recommendedName>
        <fullName evidence="7">Manganese transport system membrane protein MntC</fullName>
    </recommendedName>
</protein>
<dbReference type="AlphaFoldDB" id="A0A5J6SSG2"/>
<dbReference type="GO" id="GO:0055085">
    <property type="term" value="P:transmembrane transport"/>
    <property type="evidence" value="ECO:0007669"/>
    <property type="project" value="InterPro"/>
</dbReference>
<dbReference type="GO" id="GO:0010043">
    <property type="term" value="P:response to zinc ion"/>
    <property type="evidence" value="ECO:0007669"/>
    <property type="project" value="TreeGrafter"/>
</dbReference>
<keyword evidence="4 9" id="KW-1133">Transmembrane helix</keyword>
<dbReference type="InterPro" id="IPR037294">
    <property type="entry name" value="ABC_BtuC-like"/>
</dbReference>
<accession>A0A5J6SSG2</accession>
<dbReference type="EMBL" id="CP031223">
    <property type="protein sequence ID" value="QFG00463.1"/>
    <property type="molecule type" value="Genomic_DNA"/>
</dbReference>
<feature type="transmembrane region" description="Helical" evidence="9">
    <location>
        <begin position="56"/>
        <end position="82"/>
    </location>
</feature>
<evidence type="ECO:0000256" key="5">
    <source>
        <dbReference type="ARBA" id="ARBA00023136"/>
    </source>
</evidence>
<comment type="function">
    <text evidence="6">This protein is probably a component of a manganese permease, a binding protein-dependent, ATP-driven transport system.</text>
</comment>
<evidence type="ECO:0000256" key="1">
    <source>
        <dbReference type="ARBA" id="ARBA00004141"/>
    </source>
</evidence>
<feature type="transmembrane region" description="Helical" evidence="9">
    <location>
        <begin position="12"/>
        <end position="36"/>
    </location>
</feature>
<organism evidence="10 11">
    <name type="scientific">Psychrobacillus glaciei</name>
    <dbReference type="NCBI Taxonomy" id="2283160"/>
    <lineage>
        <taxon>Bacteria</taxon>
        <taxon>Bacillati</taxon>
        <taxon>Bacillota</taxon>
        <taxon>Bacilli</taxon>
        <taxon>Bacillales</taxon>
        <taxon>Bacillaceae</taxon>
        <taxon>Psychrobacillus</taxon>
    </lineage>
</organism>
<feature type="transmembrane region" description="Helical" evidence="9">
    <location>
        <begin position="220"/>
        <end position="238"/>
    </location>
</feature>
<dbReference type="CDD" id="cd06550">
    <property type="entry name" value="TM_ABC_iron-siderophores_like"/>
    <property type="match status" value="1"/>
</dbReference>
<dbReference type="SUPFAM" id="SSF81345">
    <property type="entry name" value="ABC transporter involved in vitamin B12 uptake, BtuC"/>
    <property type="match status" value="1"/>
</dbReference>
<dbReference type="InterPro" id="IPR001626">
    <property type="entry name" value="ABC_TroCD"/>
</dbReference>
<feature type="transmembrane region" description="Helical" evidence="9">
    <location>
        <begin position="134"/>
        <end position="152"/>
    </location>
</feature>
<keyword evidence="11" id="KW-1185">Reference proteome</keyword>
<dbReference type="Gene3D" id="1.10.3470.10">
    <property type="entry name" value="ABC transporter involved in vitamin B12 uptake, BtuC"/>
    <property type="match status" value="1"/>
</dbReference>
<dbReference type="GO" id="GO:0043190">
    <property type="term" value="C:ATP-binding cassette (ABC) transporter complex"/>
    <property type="evidence" value="ECO:0007669"/>
    <property type="project" value="InterPro"/>
</dbReference>
<dbReference type="OrthoDB" id="9788905at2"/>
<keyword evidence="5 9" id="KW-0472">Membrane</keyword>
<feature type="transmembrane region" description="Helical" evidence="9">
    <location>
        <begin position="244"/>
        <end position="264"/>
    </location>
</feature>
<evidence type="ECO:0000256" key="6">
    <source>
        <dbReference type="ARBA" id="ARBA00057828"/>
    </source>
</evidence>
<comment type="subcellular location">
    <subcellularLocation>
        <location evidence="8">Cell membrane</location>
        <topology evidence="8">Multi-pass membrane protein</topology>
    </subcellularLocation>
    <subcellularLocation>
        <location evidence="1">Membrane</location>
        <topology evidence="1">Multi-pass membrane protein</topology>
    </subcellularLocation>
</comment>
<dbReference type="GO" id="GO:0071281">
    <property type="term" value="P:cellular response to iron ion"/>
    <property type="evidence" value="ECO:0007669"/>
    <property type="project" value="UniProtKB-ARBA"/>
</dbReference>
<dbReference type="PANTHER" id="PTHR30477">
    <property type="entry name" value="ABC-TRANSPORTER METAL-BINDING PROTEIN"/>
    <property type="match status" value="1"/>
</dbReference>
<evidence type="ECO:0000313" key="11">
    <source>
        <dbReference type="Proteomes" id="UP000325517"/>
    </source>
</evidence>
<dbReference type="Pfam" id="PF00950">
    <property type="entry name" value="ABC-3"/>
    <property type="match status" value="1"/>
</dbReference>
<dbReference type="PANTHER" id="PTHR30477:SF13">
    <property type="entry name" value="IRON TRANSPORT SYSTEM MEMBRANE PROTEIN HI_0360-RELATED"/>
    <property type="match status" value="1"/>
</dbReference>
<evidence type="ECO:0000313" key="10">
    <source>
        <dbReference type="EMBL" id="QFG00463.1"/>
    </source>
</evidence>
<sequence>MNFIDGLVQYGFLQKALITSVMVGIICGVIGCFIILRGMSLMGDAISHAVLPGVAISYFLGINFFIGAVITGVLTAMGIGYISQNSRIKNDASIGIMFTTAFALGIIMITLLRSSSDLYHILFGNVLAVRPSDMWMTLGIGIIVLGSVYLFYKELLVSSFDPTMSQAYGLPNKLIHYFLMTLLTLVTVASLQTVGIILVVAMLITPASTAYLLTDRLWKMIFISATCGALSSAIGLYLSFSYNLASGATIVLVATILFILAFLLSPKQGIIWRKIRVKRKIATANQ</sequence>
<feature type="transmembrane region" description="Helical" evidence="9">
    <location>
        <begin position="94"/>
        <end position="114"/>
    </location>
</feature>
<dbReference type="FunFam" id="1.10.3470.10:FF:000003">
    <property type="entry name" value="Iron ABC transporter permease SitD"/>
    <property type="match status" value="1"/>
</dbReference>
<evidence type="ECO:0000256" key="3">
    <source>
        <dbReference type="ARBA" id="ARBA00022692"/>
    </source>
</evidence>
<evidence type="ECO:0000256" key="8">
    <source>
        <dbReference type="RuleBase" id="RU003943"/>
    </source>
</evidence>
<keyword evidence="3 8" id="KW-0812">Transmembrane</keyword>
<evidence type="ECO:0000256" key="7">
    <source>
        <dbReference type="ARBA" id="ARBA00073179"/>
    </source>
</evidence>
<dbReference type="Proteomes" id="UP000325517">
    <property type="component" value="Chromosome"/>
</dbReference>